<organism evidence="2 3">
    <name type="scientific">Rhodopirellula baltica SH28</name>
    <dbReference type="NCBI Taxonomy" id="993517"/>
    <lineage>
        <taxon>Bacteria</taxon>
        <taxon>Pseudomonadati</taxon>
        <taxon>Planctomycetota</taxon>
        <taxon>Planctomycetia</taxon>
        <taxon>Pirellulales</taxon>
        <taxon>Pirellulaceae</taxon>
        <taxon>Rhodopirellula</taxon>
    </lineage>
</organism>
<comment type="caution">
    <text evidence="2">The sequence shown here is derived from an EMBL/GenBank/DDBJ whole genome shotgun (WGS) entry which is preliminary data.</text>
</comment>
<accession>K5CF39</accession>
<evidence type="ECO:0000313" key="3">
    <source>
        <dbReference type="Proteomes" id="UP000007993"/>
    </source>
</evidence>
<sequence length="51" mass="5517">MKSRAIQKIERTIEKQNGATPKTRNGSMPPDAAVAGNLNGEFRSFPADDSL</sequence>
<evidence type="ECO:0000313" key="2">
    <source>
        <dbReference type="EMBL" id="EKK02505.1"/>
    </source>
</evidence>
<dbReference type="Proteomes" id="UP000007993">
    <property type="component" value="Unassembled WGS sequence"/>
</dbReference>
<proteinExistence type="predicted"/>
<feature type="region of interest" description="Disordered" evidence="1">
    <location>
        <begin position="1"/>
        <end position="51"/>
    </location>
</feature>
<dbReference type="EMBL" id="AMCW01000055">
    <property type="protein sequence ID" value="EKK02505.1"/>
    <property type="molecule type" value="Genomic_DNA"/>
</dbReference>
<protein>
    <submittedName>
        <fullName evidence="2">Uncharacterized protein</fullName>
    </submittedName>
</protein>
<name>K5CF39_RHOBT</name>
<evidence type="ECO:0000256" key="1">
    <source>
        <dbReference type="SAM" id="MobiDB-lite"/>
    </source>
</evidence>
<feature type="compositionally biased region" description="Polar residues" evidence="1">
    <location>
        <begin position="15"/>
        <end position="26"/>
    </location>
</feature>
<gene>
    <name evidence="2" type="ORF">RBSH_02140</name>
</gene>
<dbReference type="AlphaFoldDB" id="K5CF39"/>
<dbReference type="PATRIC" id="fig|993517.3.peg.2317"/>
<reference evidence="2 3" key="1">
    <citation type="journal article" date="2013" name="Mar. Genomics">
        <title>Expression of sulfatases in Rhodopirellula baltica and the diversity of sulfatases in the genus Rhodopirellula.</title>
        <authorList>
            <person name="Wegner C.E."/>
            <person name="Richter-Heitmann T."/>
            <person name="Klindworth A."/>
            <person name="Klockow C."/>
            <person name="Richter M."/>
            <person name="Achstetter T."/>
            <person name="Glockner F.O."/>
            <person name="Harder J."/>
        </authorList>
    </citation>
    <scope>NUCLEOTIDE SEQUENCE [LARGE SCALE GENOMIC DNA]</scope>
    <source>
        <strain evidence="2 3">SH28</strain>
    </source>
</reference>